<dbReference type="GO" id="GO:0006869">
    <property type="term" value="P:lipid transport"/>
    <property type="evidence" value="ECO:0007669"/>
    <property type="project" value="InterPro"/>
</dbReference>
<evidence type="ECO:0000313" key="2">
    <source>
        <dbReference type="EMBL" id="KAG9328450.1"/>
    </source>
</evidence>
<dbReference type="GO" id="GO:0005576">
    <property type="term" value="C:extracellular region"/>
    <property type="evidence" value="ECO:0007669"/>
    <property type="project" value="InterPro"/>
</dbReference>
<comment type="similarity">
    <text evidence="1">Belongs to the apolipoprotein L family.</text>
</comment>
<dbReference type="Pfam" id="PF05461">
    <property type="entry name" value="ApoL"/>
    <property type="match status" value="1"/>
</dbReference>
<dbReference type="InterPro" id="IPR008405">
    <property type="entry name" value="ApoL"/>
</dbReference>
<comment type="caution">
    <text evidence="2">The sequence shown here is derived from an EMBL/GenBank/DDBJ whole genome shotgun (WGS) entry which is preliminary data.</text>
</comment>
<name>A0A8T2MMX7_9TELE</name>
<proteinExistence type="inferred from homology"/>
<evidence type="ECO:0000313" key="3">
    <source>
        <dbReference type="Proteomes" id="UP000824540"/>
    </source>
</evidence>
<organism evidence="2 3">
    <name type="scientific">Albula glossodonta</name>
    <name type="common">roundjaw bonefish</name>
    <dbReference type="NCBI Taxonomy" id="121402"/>
    <lineage>
        <taxon>Eukaryota</taxon>
        <taxon>Metazoa</taxon>
        <taxon>Chordata</taxon>
        <taxon>Craniata</taxon>
        <taxon>Vertebrata</taxon>
        <taxon>Euteleostomi</taxon>
        <taxon>Actinopterygii</taxon>
        <taxon>Neopterygii</taxon>
        <taxon>Teleostei</taxon>
        <taxon>Albuliformes</taxon>
        <taxon>Albulidae</taxon>
        <taxon>Albula</taxon>
    </lineage>
</organism>
<dbReference type="Gene3D" id="1.20.1170.10">
    <property type="match status" value="1"/>
</dbReference>
<protein>
    <recommendedName>
        <fullName evidence="4">Apolipoprotein L3</fullName>
    </recommendedName>
</protein>
<dbReference type="GO" id="GO:0008289">
    <property type="term" value="F:lipid binding"/>
    <property type="evidence" value="ECO:0007669"/>
    <property type="project" value="InterPro"/>
</dbReference>
<accession>A0A8T2MMX7</accession>
<feature type="non-terminal residue" evidence="2">
    <location>
        <position position="343"/>
    </location>
</feature>
<dbReference type="OrthoDB" id="5985551at2759"/>
<evidence type="ECO:0000256" key="1">
    <source>
        <dbReference type="ARBA" id="ARBA00010090"/>
    </source>
</evidence>
<dbReference type="GO" id="GO:0042157">
    <property type="term" value="P:lipoprotein metabolic process"/>
    <property type="evidence" value="ECO:0007669"/>
    <property type="project" value="InterPro"/>
</dbReference>
<dbReference type="PANTHER" id="PTHR14096:SF28">
    <property type="entry name" value="APOLIPOPROTEIN L, 1-RELATED"/>
    <property type="match status" value="1"/>
</dbReference>
<dbReference type="AlphaFoldDB" id="A0A8T2MMX7"/>
<keyword evidence="3" id="KW-1185">Reference proteome</keyword>
<dbReference type="GO" id="GO:0016020">
    <property type="term" value="C:membrane"/>
    <property type="evidence" value="ECO:0007669"/>
    <property type="project" value="TreeGrafter"/>
</dbReference>
<evidence type="ECO:0008006" key="4">
    <source>
        <dbReference type="Google" id="ProtNLM"/>
    </source>
</evidence>
<dbReference type="Proteomes" id="UP000824540">
    <property type="component" value="Unassembled WGS sequence"/>
</dbReference>
<dbReference type="PANTHER" id="PTHR14096">
    <property type="entry name" value="APOLIPOPROTEIN L"/>
    <property type="match status" value="1"/>
</dbReference>
<dbReference type="EMBL" id="JAFBMS010002222">
    <property type="protein sequence ID" value="KAG9328450.1"/>
    <property type="molecule type" value="Genomic_DNA"/>
</dbReference>
<gene>
    <name evidence="2" type="ORF">JZ751_013922</name>
</gene>
<reference evidence="2" key="1">
    <citation type="thesis" date="2021" institute="BYU ScholarsArchive" country="Provo, UT, USA">
        <title>Applications of and Algorithms for Genome Assembly and Genomic Analyses with an Emphasis on Marine Teleosts.</title>
        <authorList>
            <person name="Pickett B.D."/>
        </authorList>
    </citation>
    <scope>NUCLEOTIDE SEQUENCE</scope>
    <source>
        <strain evidence="2">HI-2016</strain>
    </source>
</reference>
<sequence>RYQVEFSQSGCLQEISLSVNRKLTEVHKAPVHAYIHCDIIIKIFFKGKRLLNWIPDSELLTKCSSMDPAEELCKKLISWLQLRKRCADQLQMLAKELDNIQDGVRVTKLVGSTMAVTGSLAVLGAGLLTVCTGGLGAPALAMASGGLVGAATGTATSAIASLVDELVSSNKMKKAQGMLEEDKNLGNDIQNLLEELKQMSGSTDPKEQEIELSMHIMRGFAKMRNLNFSDSLLYALLVPEGLRIGINSNVEAICFNTSLKGLMFGIAMTGLKTTAKGMSKVVLAGGAIGLVFSLPELVQTSMELAKGDISESVKTLQDAAYNIREAVSRYLKKYPKFVTLSRA</sequence>